<name>A0ABM4AQR8_VANTA</name>
<dbReference type="GeneID" id="135193758"/>
<accession>A0ABM4AQR8</accession>
<dbReference type="RefSeq" id="XP_064073647.1">
    <property type="nucleotide sequence ID" value="XM_064217577.1"/>
</dbReference>
<proteinExistence type="predicted"/>
<evidence type="ECO:0000313" key="1">
    <source>
        <dbReference type="Proteomes" id="UP001652626"/>
    </source>
</evidence>
<keyword evidence="1" id="KW-1185">Reference proteome</keyword>
<reference evidence="2" key="1">
    <citation type="submission" date="2025-08" db="UniProtKB">
        <authorList>
            <consortium name="RefSeq"/>
        </authorList>
    </citation>
    <scope>IDENTIFICATION</scope>
    <source>
        <tissue evidence="2">Whole body</tissue>
    </source>
</reference>
<sequence length="331" mass="36942">MLSYHFNVRFVPNIDTWCNSSAAVETKTEALLFHGPRRGPARGASITVQGTVIKVQAQVRYLGLILDGRWSFGQHFVQLSPKLINSAAALGRFRPNVGGPETPCRRLYAGVVRSMALYGAPIWVDSLTARNKALLRRSQRVIAVRAIRGYRTVSWTAATLLASDPPWELQAEALAEVYRFRVEARSSGDCPGLVEVKKVRALAQRALIKRWQEDLGSPSAGLVSAPDGEARDDTLLPRVRRAFGQGRHTLIECFAWGPQRHSLAAIVGGDLSLPSVINAMIDSERCWKEMVLFCENVMTQKEAAERERENSTADPLRRRTNFKYKLPIYLN</sequence>
<dbReference type="Proteomes" id="UP001652626">
    <property type="component" value="Chromosome 17"/>
</dbReference>
<evidence type="ECO:0000313" key="2">
    <source>
        <dbReference type="RefSeq" id="XP_064073647.1"/>
    </source>
</evidence>
<organism evidence="1 2">
    <name type="scientific">Vanessa tameamea</name>
    <name type="common">Kamehameha butterfly</name>
    <dbReference type="NCBI Taxonomy" id="334116"/>
    <lineage>
        <taxon>Eukaryota</taxon>
        <taxon>Metazoa</taxon>
        <taxon>Ecdysozoa</taxon>
        <taxon>Arthropoda</taxon>
        <taxon>Hexapoda</taxon>
        <taxon>Insecta</taxon>
        <taxon>Pterygota</taxon>
        <taxon>Neoptera</taxon>
        <taxon>Endopterygota</taxon>
        <taxon>Lepidoptera</taxon>
        <taxon>Glossata</taxon>
        <taxon>Ditrysia</taxon>
        <taxon>Papilionoidea</taxon>
        <taxon>Nymphalidae</taxon>
        <taxon>Nymphalinae</taxon>
        <taxon>Vanessa</taxon>
    </lineage>
</organism>
<gene>
    <name evidence="2" type="primary">LOC135193758</name>
</gene>
<protein>
    <submittedName>
        <fullName evidence="2">Uncharacterized protein LOC135193758</fullName>
    </submittedName>
</protein>